<evidence type="ECO:0000256" key="1">
    <source>
        <dbReference type="SAM" id="Phobius"/>
    </source>
</evidence>
<dbReference type="PANTHER" id="PTHR42083">
    <property type="entry name" value="MARVEL DOMAIN-CONTAINING PROTEIN"/>
    <property type="match status" value="1"/>
</dbReference>
<sequence length="212" mass="23407">MSEAKGFNNVDEESMAGFYHDGADSASSFSKSSIPPQSYLQTRFINLKSFKAAINARLDEPVLSLFRPAVRLLQFAFALASGISYTIELDHRYSASITNFVYAEVVFSLTLLTLIIDSVTIRSYRFICAIEWSLAILWIACFSVFYGVYLNGELPADYSVVDSSRMRVAGWCNLVNASLWLGSALFSSMLCCSGIKAAMEGKAGEKMEVEGR</sequence>
<dbReference type="PANTHER" id="PTHR42083:SF1">
    <property type="entry name" value="MARVEL DOMAIN-CONTAINING PROTEIN"/>
    <property type="match status" value="1"/>
</dbReference>
<organism evidence="2 3">
    <name type="scientific">Alternaria atra</name>
    <dbReference type="NCBI Taxonomy" id="119953"/>
    <lineage>
        <taxon>Eukaryota</taxon>
        <taxon>Fungi</taxon>
        <taxon>Dikarya</taxon>
        <taxon>Ascomycota</taxon>
        <taxon>Pezizomycotina</taxon>
        <taxon>Dothideomycetes</taxon>
        <taxon>Pleosporomycetidae</taxon>
        <taxon>Pleosporales</taxon>
        <taxon>Pleosporineae</taxon>
        <taxon>Pleosporaceae</taxon>
        <taxon>Alternaria</taxon>
        <taxon>Alternaria sect. Ulocladioides</taxon>
    </lineage>
</organism>
<dbReference type="RefSeq" id="XP_043170553.1">
    <property type="nucleotide sequence ID" value="XM_043314618.1"/>
</dbReference>
<accession>A0A8J2ICA8</accession>
<name>A0A8J2ICA8_9PLEO</name>
<feature type="transmembrane region" description="Helical" evidence="1">
    <location>
        <begin position="168"/>
        <end position="192"/>
    </location>
</feature>
<evidence type="ECO:0000313" key="3">
    <source>
        <dbReference type="Proteomes" id="UP000676310"/>
    </source>
</evidence>
<feature type="transmembrane region" description="Helical" evidence="1">
    <location>
        <begin position="93"/>
        <end position="114"/>
    </location>
</feature>
<comment type="caution">
    <text evidence="2">The sequence shown here is derived from an EMBL/GenBank/DDBJ whole genome shotgun (WGS) entry which is preliminary data.</text>
</comment>
<evidence type="ECO:0008006" key="4">
    <source>
        <dbReference type="Google" id="ProtNLM"/>
    </source>
</evidence>
<reference evidence="2" key="1">
    <citation type="submission" date="2021-05" db="EMBL/GenBank/DDBJ databases">
        <authorList>
            <person name="Stam R."/>
        </authorList>
    </citation>
    <scope>NUCLEOTIDE SEQUENCE</scope>
    <source>
        <strain evidence="2">CS162</strain>
    </source>
</reference>
<feature type="transmembrane region" description="Helical" evidence="1">
    <location>
        <begin position="69"/>
        <end position="87"/>
    </location>
</feature>
<dbReference type="GeneID" id="67018942"/>
<keyword evidence="1" id="KW-0472">Membrane</keyword>
<dbReference type="EMBL" id="CAJRGZ010000020">
    <property type="protein sequence ID" value="CAG5169058.1"/>
    <property type="molecule type" value="Genomic_DNA"/>
</dbReference>
<evidence type="ECO:0000313" key="2">
    <source>
        <dbReference type="EMBL" id="CAG5169058.1"/>
    </source>
</evidence>
<dbReference type="Proteomes" id="UP000676310">
    <property type="component" value="Unassembled WGS sequence"/>
</dbReference>
<proteinExistence type="predicted"/>
<dbReference type="AlphaFoldDB" id="A0A8J2ICA8"/>
<keyword evidence="1" id="KW-0812">Transmembrane</keyword>
<feature type="transmembrane region" description="Helical" evidence="1">
    <location>
        <begin position="126"/>
        <end position="148"/>
    </location>
</feature>
<dbReference type="OrthoDB" id="5363290at2759"/>
<protein>
    <recommendedName>
        <fullName evidence="4">MARVEL domain-containing protein</fullName>
    </recommendedName>
</protein>
<keyword evidence="1" id="KW-1133">Transmembrane helix</keyword>
<keyword evidence="3" id="KW-1185">Reference proteome</keyword>
<gene>
    <name evidence="2" type="ORF">ALTATR162_LOCUS6992</name>
</gene>